<dbReference type="Gene3D" id="3.30.60.190">
    <property type="match status" value="1"/>
</dbReference>
<dbReference type="Pfam" id="PF04438">
    <property type="entry name" value="zf-HIT"/>
    <property type="match status" value="1"/>
</dbReference>
<dbReference type="PROSITE" id="PS51083">
    <property type="entry name" value="ZF_HIT"/>
    <property type="match status" value="1"/>
</dbReference>
<evidence type="ECO:0000256" key="1">
    <source>
        <dbReference type="PROSITE-ProRule" id="PRU00453"/>
    </source>
</evidence>
<name>A0ABP1QZN4_9HEXA</name>
<dbReference type="EMBL" id="CAXLJM020000051">
    <property type="protein sequence ID" value="CAL8115720.1"/>
    <property type="molecule type" value="Genomic_DNA"/>
</dbReference>
<comment type="caution">
    <text evidence="3">The sequence shown here is derived from an EMBL/GenBank/DDBJ whole genome shotgun (WGS) entry which is preliminary data.</text>
</comment>
<sequence length="144" mass="15979">MASSLKSADCSECGNPGSAYKCPTCAAKYCSVACWQKHKDTCIANDLGSASNANQRSLVLKRQYVAAFPTEDTISVSRLMEIKDDPRVQELIKSPKLRALIAELDETPCPRMTFAKIMKDPEFRAFSNAILQSVALHEDYDLFH</sequence>
<organism evidence="3 4">
    <name type="scientific">Orchesella dallaii</name>
    <dbReference type="NCBI Taxonomy" id="48710"/>
    <lineage>
        <taxon>Eukaryota</taxon>
        <taxon>Metazoa</taxon>
        <taxon>Ecdysozoa</taxon>
        <taxon>Arthropoda</taxon>
        <taxon>Hexapoda</taxon>
        <taxon>Collembola</taxon>
        <taxon>Entomobryomorpha</taxon>
        <taxon>Entomobryoidea</taxon>
        <taxon>Orchesellidae</taxon>
        <taxon>Orchesellinae</taxon>
        <taxon>Orchesella</taxon>
    </lineage>
</organism>
<reference evidence="3 4" key="1">
    <citation type="submission" date="2024-08" db="EMBL/GenBank/DDBJ databases">
        <authorList>
            <person name="Cucini C."/>
            <person name="Frati F."/>
        </authorList>
    </citation>
    <scope>NUCLEOTIDE SEQUENCE [LARGE SCALE GENOMIC DNA]</scope>
</reference>
<accession>A0ABP1QZN4</accession>
<evidence type="ECO:0000259" key="2">
    <source>
        <dbReference type="PROSITE" id="PS51083"/>
    </source>
</evidence>
<dbReference type="Proteomes" id="UP001642540">
    <property type="component" value="Unassembled WGS sequence"/>
</dbReference>
<proteinExistence type="predicted"/>
<feature type="domain" description="HIT-type" evidence="2">
    <location>
        <begin position="10"/>
        <end position="42"/>
    </location>
</feature>
<keyword evidence="1" id="KW-0863">Zinc-finger</keyword>
<keyword evidence="4" id="KW-1185">Reference proteome</keyword>
<evidence type="ECO:0000313" key="4">
    <source>
        <dbReference type="Proteomes" id="UP001642540"/>
    </source>
</evidence>
<dbReference type="SUPFAM" id="SSF144232">
    <property type="entry name" value="HIT/MYND zinc finger-like"/>
    <property type="match status" value="1"/>
</dbReference>
<protein>
    <recommendedName>
        <fullName evidence="2">HIT-type domain-containing protein</fullName>
    </recommendedName>
</protein>
<keyword evidence="1" id="KW-0862">Zinc</keyword>
<evidence type="ECO:0000313" key="3">
    <source>
        <dbReference type="EMBL" id="CAL8115720.1"/>
    </source>
</evidence>
<dbReference type="InterPro" id="IPR007529">
    <property type="entry name" value="Znf_HIT"/>
</dbReference>
<keyword evidence="1" id="KW-0479">Metal-binding</keyword>
<gene>
    <name evidence="3" type="ORF">ODALV1_LOCUS16985</name>
</gene>
<dbReference type="CDD" id="cd23024">
    <property type="entry name" value="zf-HIT_ZNHIT2-3"/>
    <property type="match status" value="1"/>
</dbReference>